<reference evidence="2" key="2">
    <citation type="submission" date="2020-11" db="EMBL/GenBank/DDBJ databases">
        <authorList>
            <person name="McCartney M.A."/>
            <person name="Auch B."/>
            <person name="Kono T."/>
            <person name="Mallez S."/>
            <person name="Becker A."/>
            <person name="Gohl D.M."/>
            <person name="Silverstein K.A.T."/>
            <person name="Koren S."/>
            <person name="Bechman K.B."/>
            <person name="Herman A."/>
            <person name="Abrahante J.E."/>
            <person name="Garbe J."/>
        </authorList>
    </citation>
    <scope>NUCLEOTIDE SEQUENCE</scope>
    <source>
        <strain evidence="2">Duluth1</strain>
        <tissue evidence="2">Whole animal</tissue>
    </source>
</reference>
<evidence type="ECO:0000313" key="1">
    <source>
        <dbReference type="EMBL" id="KAH3737539.1"/>
    </source>
</evidence>
<dbReference type="EMBL" id="JAIWYP010000001">
    <property type="protein sequence ID" value="KAH3897996.1"/>
    <property type="molecule type" value="Genomic_DNA"/>
</dbReference>
<name>A0A9D4NN89_DREPO</name>
<comment type="caution">
    <text evidence="2">The sequence shown here is derived from an EMBL/GenBank/DDBJ whole genome shotgun (WGS) entry which is preliminary data.</text>
</comment>
<dbReference type="Proteomes" id="UP000828390">
    <property type="component" value="Unassembled WGS sequence"/>
</dbReference>
<organism evidence="2 3">
    <name type="scientific">Dreissena polymorpha</name>
    <name type="common">Zebra mussel</name>
    <name type="synonym">Mytilus polymorpha</name>
    <dbReference type="NCBI Taxonomy" id="45954"/>
    <lineage>
        <taxon>Eukaryota</taxon>
        <taxon>Metazoa</taxon>
        <taxon>Spiralia</taxon>
        <taxon>Lophotrochozoa</taxon>
        <taxon>Mollusca</taxon>
        <taxon>Bivalvia</taxon>
        <taxon>Autobranchia</taxon>
        <taxon>Heteroconchia</taxon>
        <taxon>Euheterodonta</taxon>
        <taxon>Imparidentia</taxon>
        <taxon>Neoheterodontei</taxon>
        <taxon>Myida</taxon>
        <taxon>Dreissenoidea</taxon>
        <taxon>Dreissenidae</taxon>
        <taxon>Dreissena</taxon>
    </lineage>
</organism>
<reference evidence="2" key="1">
    <citation type="journal article" date="2019" name="bioRxiv">
        <title>The Genome of the Zebra Mussel, Dreissena polymorpha: A Resource for Invasive Species Research.</title>
        <authorList>
            <person name="McCartney M.A."/>
            <person name="Auch B."/>
            <person name="Kono T."/>
            <person name="Mallez S."/>
            <person name="Zhang Y."/>
            <person name="Obille A."/>
            <person name="Becker A."/>
            <person name="Abrahante J.E."/>
            <person name="Garbe J."/>
            <person name="Badalamenti J.P."/>
            <person name="Herman A."/>
            <person name="Mangelson H."/>
            <person name="Liachko I."/>
            <person name="Sullivan S."/>
            <person name="Sone E.D."/>
            <person name="Koren S."/>
            <person name="Silverstein K.A.T."/>
            <person name="Beckman K.B."/>
            <person name="Gohl D.M."/>
        </authorList>
    </citation>
    <scope>NUCLEOTIDE SEQUENCE</scope>
    <source>
        <strain evidence="2">Duluth1</strain>
        <tissue evidence="2">Whole animal</tissue>
    </source>
</reference>
<sequence>MLSANAPNAPPLATGMDHQLTWSCGILQPQLTSPLDVDSSSHLVTWLSGEKT</sequence>
<keyword evidence="3" id="KW-1185">Reference proteome</keyword>
<evidence type="ECO:0000313" key="3">
    <source>
        <dbReference type="Proteomes" id="UP000828390"/>
    </source>
</evidence>
<evidence type="ECO:0000313" key="2">
    <source>
        <dbReference type="EMBL" id="KAH3897996.1"/>
    </source>
</evidence>
<dbReference type="AlphaFoldDB" id="A0A9D4NN89"/>
<gene>
    <name evidence="2" type="ORF">DPMN_022192</name>
    <name evidence="1" type="ORF">DPMN_044132</name>
</gene>
<dbReference type="EMBL" id="JAIWYP010000011">
    <property type="protein sequence ID" value="KAH3737539.1"/>
    <property type="molecule type" value="Genomic_DNA"/>
</dbReference>
<protein>
    <submittedName>
        <fullName evidence="2">Uncharacterized protein</fullName>
    </submittedName>
</protein>
<accession>A0A9D4NN89</accession>
<proteinExistence type="predicted"/>